<keyword evidence="2 5" id="KW-0812">Transmembrane</keyword>
<protein>
    <submittedName>
        <fullName evidence="7">O-antigen ligase family protein</fullName>
    </submittedName>
</protein>
<dbReference type="RefSeq" id="WP_194696998.1">
    <property type="nucleotide sequence ID" value="NZ_JADKPO010000017.1"/>
</dbReference>
<feature type="transmembrane region" description="Helical" evidence="5">
    <location>
        <begin position="353"/>
        <end position="376"/>
    </location>
</feature>
<feature type="transmembrane region" description="Helical" evidence="5">
    <location>
        <begin position="82"/>
        <end position="99"/>
    </location>
</feature>
<dbReference type="GO" id="GO:0016874">
    <property type="term" value="F:ligase activity"/>
    <property type="evidence" value="ECO:0007669"/>
    <property type="project" value="UniProtKB-KW"/>
</dbReference>
<dbReference type="GO" id="GO:0016020">
    <property type="term" value="C:membrane"/>
    <property type="evidence" value="ECO:0007669"/>
    <property type="project" value="UniProtKB-SubCell"/>
</dbReference>
<evidence type="ECO:0000256" key="4">
    <source>
        <dbReference type="ARBA" id="ARBA00023136"/>
    </source>
</evidence>
<feature type="transmembrane region" description="Helical" evidence="5">
    <location>
        <begin position="111"/>
        <end position="132"/>
    </location>
</feature>
<feature type="transmembrane region" description="Helical" evidence="5">
    <location>
        <begin position="252"/>
        <end position="267"/>
    </location>
</feature>
<feature type="transmembrane region" description="Helical" evidence="5">
    <location>
        <begin position="279"/>
        <end position="298"/>
    </location>
</feature>
<name>A0A930VJR6_9ACTN</name>
<feature type="domain" description="O-antigen ligase-related" evidence="6">
    <location>
        <begin position="236"/>
        <end position="365"/>
    </location>
</feature>
<keyword evidence="7" id="KW-0436">Ligase</keyword>
<feature type="transmembrane region" description="Helical" evidence="5">
    <location>
        <begin position="228"/>
        <end position="246"/>
    </location>
</feature>
<accession>A0A930VJR6</accession>
<evidence type="ECO:0000256" key="2">
    <source>
        <dbReference type="ARBA" id="ARBA00022692"/>
    </source>
</evidence>
<reference evidence="7" key="1">
    <citation type="submission" date="2020-11" db="EMBL/GenBank/DDBJ databases">
        <title>Nocardioides cynanchi sp. nov., isolated from soil of rhizosphere of Cynanchum wilfordii.</title>
        <authorList>
            <person name="Lee J.-S."/>
            <person name="Suh M.K."/>
            <person name="Kim J.-S."/>
        </authorList>
    </citation>
    <scope>NUCLEOTIDE SEQUENCE</scope>
    <source>
        <strain evidence="7">KCTC 19276</strain>
    </source>
</reference>
<dbReference type="InterPro" id="IPR051533">
    <property type="entry name" value="WaaL-like"/>
</dbReference>
<evidence type="ECO:0000256" key="1">
    <source>
        <dbReference type="ARBA" id="ARBA00004141"/>
    </source>
</evidence>
<proteinExistence type="predicted"/>
<dbReference type="AlphaFoldDB" id="A0A930VJR6"/>
<dbReference type="Proteomes" id="UP000660668">
    <property type="component" value="Unassembled WGS sequence"/>
</dbReference>
<feature type="transmembrane region" description="Helical" evidence="5">
    <location>
        <begin position="163"/>
        <end position="181"/>
    </location>
</feature>
<gene>
    <name evidence="7" type="ORF">ISU10_13870</name>
</gene>
<dbReference type="PANTHER" id="PTHR37422:SF13">
    <property type="entry name" value="LIPOPOLYSACCHARIDE BIOSYNTHESIS PROTEIN PA4999-RELATED"/>
    <property type="match status" value="1"/>
</dbReference>
<keyword evidence="4 5" id="KW-0472">Membrane</keyword>
<dbReference type="PANTHER" id="PTHR37422">
    <property type="entry name" value="TEICHURONIC ACID BIOSYNTHESIS PROTEIN TUAE"/>
    <property type="match status" value="1"/>
</dbReference>
<feature type="transmembrane region" description="Helical" evidence="5">
    <location>
        <begin position="41"/>
        <end position="70"/>
    </location>
</feature>
<dbReference type="EMBL" id="JADKPO010000017">
    <property type="protein sequence ID" value="MBF4768849.1"/>
    <property type="molecule type" value="Genomic_DNA"/>
</dbReference>
<evidence type="ECO:0000259" key="6">
    <source>
        <dbReference type="Pfam" id="PF04932"/>
    </source>
</evidence>
<feature type="transmembrane region" description="Helical" evidence="5">
    <location>
        <begin position="201"/>
        <end position="221"/>
    </location>
</feature>
<evidence type="ECO:0000256" key="5">
    <source>
        <dbReference type="SAM" id="Phobius"/>
    </source>
</evidence>
<evidence type="ECO:0000313" key="8">
    <source>
        <dbReference type="Proteomes" id="UP000660668"/>
    </source>
</evidence>
<evidence type="ECO:0000313" key="7">
    <source>
        <dbReference type="EMBL" id="MBF4768849.1"/>
    </source>
</evidence>
<keyword evidence="8" id="KW-1185">Reference proteome</keyword>
<keyword evidence="3 5" id="KW-1133">Transmembrane helix</keyword>
<dbReference type="Pfam" id="PF04932">
    <property type="entry name" value="Wzy_C"/>
    <property type="match status" value="1"/>
</dbReference>
<dbReference type="InterPro" id="IPR007016">
    <property type="entry name" value="O-antigen_ligase-rel_domated"/>
</dbReference>
<evidence type="ECO:0000256" key="3">
    <source>
        <dbReference type="ARBA" id="ARBA00022989"/>
    </source>
</evidence>
<feature type="transmembrane region" description="Helical" evidence="5">
    <location>
        <begin position="12"/>
        <end position="34"/>
    </location>
</feature>
<comment type="subcellular location">
    <subcellularLocation>
        <location evidence="1">Membrane</location>
        <topology evidence="1">Multi-pass membrane protein</topology>
    </subcellularLocation>
</comment>
<organism evidence="7 8">
    <name type="scientific">Nocardioides agariphilus</name>
    <dbReference type="NCBI Taxonomy" id="433664"/>
    <lineage>
        <taxon>Bacteria</taxon>
        <taxon>Bacillati</taxon>
        <taxon>Actinomycetota</taxon>
        <taxon>Actinomycetes</taxon>
        <taxon>Propionibacteriales</taxon>
        <taxon>Nocardioidaceae</taxon>
        <taxon>Nocardioides</taxon>
    </lineage>
</organism>
<sequence length="450" mass="48804">MTESFTFLRIMRFLGLAVMSCAGVALVGVIAYLVPTQPLVSLGLAAAVCLFGLTLVDSAIVPLLMVVPVLATYRIAANGVDLALSDAALFVAFFPALIFAQRPYTPTMRALVWIGVSYQAATLFTVVANPYRANYIEWVHAGMLIVGALVVGWSIGREGHARLALTILVVAISVLGIAAIAQGLTQYASGNFSGVYPSWPFAMHKNAAGCLLGFAAAIAYVRPSWLRWSPWFAYACFWICLAGLGVTQSRQAMAGLAAALIVIVMRTHDKGRERRSKVILLAVLGATGFVLVMVRNQIASGDEHNSFFQRIDWFNESMRIWETDPLFGVGLRWWYTDRFEVAFQPPNALLETLSAAGIVGLAGFVVLMFGSLAVLWRMDPKYGLIAFTVVLSRFVQGQLDLFWVAVQTSVPFLIAGICLGAHGRELAEQPTGEGWLTEQANAAELEKTVA</sequence>
<comment type="caution">
    <text evidence="7">The sequence shown here is derived from an EMBL/GenBank/DDBJ whole genome shotgun (WGS) entry which is preliminary data.</text>
</comment>
<feature type="transmembrane region" description="Helical" evidence="5">
    <location>
        <begin position="138"/>
        <end position="156"/>
    </location>
</feature>